<organism evidence="2">
    <name type="scientific">Anopheles marajoara</name>
    <dbReference type="NCBI Taxonomy" id="58244"/>
    <lineage>
        <taxon>Eukaryota</taxon>
        <taxon>Metazoa</taxon>
        <taxon>Ecdysozoa</taxon>
        <taxon>Arthropoda</taxon>
        <taxon>Hexapoda</taxon>
        <taxon>Insecta</taxon>
        <taxon>Pterygota</taxon>
        <taxon>Neoptera</taxon>
        <taxon>Endopterygota</taxon>
        <taxon>Diptera</taxon>
        <taxon>Nematocera</taxon>
        <taxon>Culicoidea</taxon>
        <taxon>Culicidae</taxon>
        <taxon>Anophelinae</taxon>
        <taxon>Anopheles</taxon>
    </lineage>
</organism>
<protein>
    <submittedName>
        <fullName evidence="2">Putative secreted protein</fullName>
    </submittedName>
</protein>
<evidence type="ECO:0000313" key="2">
    <source>
        <dbReference type="EMBL" id="MBW63418.1"/>
    </source>
</evidence>
<dbReference type="AlphaFoldDB" id="A0A2M4CER3"/>
<accession>A0A2M4CER3</accession>
<reference evidence="2" key="1">
    <citation type="submission" date="2018-01" db="EMBL/GenBank/DDBJ databases">
        <title>An insight into the sialome of Amazonian anophelines.</title>
        <authorList>
            <person name="Ribeiro J.M."/>
            <person name="Scarpassa V."/>
            <person name="Calvo E."/>
        </authorList>
    </citation>
    <scope>NUCLEOTIDE SEQUENCE</scope>
    <source>
        <tissue evidence="2">Salivary glands</tissue>
    </source>
</reference>
<proteinExistence type="predicted"/>
<sequence>MAEFVSSFLVAFCVGFSSENFISASSFLRHSSSSLSSRSSTMRSSWSFSSSESASVSSSSSSDASSFLFPCS</sequence>
<name>A0A2M4CER3_9DIPT</name>
<feature type="region of interest" description="Disordered" evidence="1">
    <location>
        <begin position="51"/>
        <end position="72"/>
    </location>
</feature>
<dbReference type="EMBL" id="GGFJ01014277">
    <property type="protein sequence ID" value="MBW63418.1"/>
    <property type="molecule type" value="Transcribed_RNA"/>
</dbReference>
<evidence type="ECO:0000256" key="1">
    <source>
        <dbReference type="SAM" id="MobiDB-lite"/>
    </source>
</evidence>